<dbReference type="RefSeq" id="WP_012708484.1">
    <property type="nucleotide sequence ID" value="NC_012587.1"/>
</dbReference>
<reference evidence="1 2" key="1">
    <citation type="journal article" date="2009" name="Appl. Environ. Microbiol.">
        <title>Rhizobium sp. strain NGR234 possesses a remarkable number of secretion systems.</title>
        <authorList>
            <person name="Schmeisser C."/>
            <person name="Liesegang H."/>
            <person name="Krysciak D."/>
            <person name="Bakkou N."/>
            <person name="Le Quere A."/>
            <person name="Wollherr A."/>
            <person name="Heinemeyer I."/>
            <person name="Morgenstern B."/>
            <person name="Pommerening-Roeser A."/>
            <person name="Flores M."/>
            <person name="Palacios R."/>
            <person name="Brenner S."/>
            <person name="Gottschalk G."/>
            <person name="Schmitz R.A."/>
            <person name="Broughton W.J."/>
            <person name="Perret X."/>
            <person name="Strittmatter A.W."/>
            <person name="Streit W.R."/>
        </authorList>
    </citation>
    <scope>NUCLEOTIDE SEQUENCE [LARGE SCALE GENOMIC DNA]</scope>
    <source>
        <strain evidence="2">NBRC 101917 / NGR234</strain>
    </source>
</reference>
<gene>
    <name evidence="1" type="ordered locus">NGR_c19570</name>
</gene>
<dbReference type="eggNOG" id="COG3344">
    <property type="taxonomic scope" value="Bacteria"/>
</dbReference>
<dbReference type="Proteomes" id="UP000001054">
    <property type="component" value="Chromosome"/>
</dbReference>
<accession>C3ME51</accession>
<dbReference type="STRING" id="394.NGR_c19570"/>
<keyword evidence="2" id="KW-1185">Reference proteome</keyword>
<proteinExistence type="predicted"/>
<dbReference type="HOGENOM" id="CLU_1084917_0_0_5"/>
<protein>
    <submittedName>
        <fullName evidence="1">Uncharacterized protein</fullName>
    </submittedName>
</protein>
<evidence type="ECO:0000313" key="1">
    <source>
        <dbReference type="EMBL" id="ACP25720.1"/>
    </source>
</evidence>
<dbReference type="OrthoDB" id="9780724at2"/>
<name>C3ME51_SINFN</name>
<dbReference type="CDD" id="cd01646">
    <property type="entry name" value="RT_Bac_retron_I"/>
    <property type="match status" value="1"/>
</dbReference>
<sequence>MTAKTKSARLKRLLSHGFFAPELPPCFVSEDLARFRRSFVDGIMALPPVRNQPAFQKYVSEPSWFYFPRFGKDDRRHGVLNPISYLLLANVIADNYVDLRRKAKRSGISASPPVFDWSEDRALMRPSVDLRDDFRVDLSSRREEFVSADVRAFFHSIYTHAIPWAIYGKQWAKANRGVAHYGNMIDLLCRNGQDGQTIGLPVGPDTSRLIAGGGCISG</sequence>
<dbReference type="EMBL" id="CP001389">
    <property type="protein sequence ID" value="ACP25720.1"/>
    <property type="molecule type" value="Genomic_DNA"/>
</dbReference>
<dbReference type="KEGG" id="rhi:NGR_c19570"/>
<dbReference type="AlphaFoldDB" id="C3ME51"/>
<organism evidence="1 2">
    <name type="scientific">Sinorhizobium fredii (strain NBRC 101917 / NGR234)</name>
    <dbReference type="NCBI Taxonomy" id="394"/>
    <lineage>
        <taxon>Bacteria</taxon>
        <taxon>Pseudomonadati</taxon>
        <taxon>Pseudomonadota</taxon>
        <taxon>Alphaproteobacteria</taxon>
        <taxon>Hyphomicrobiales</taxon>
        <taxon>Rhizobiaceae</taxon>
        <taxon>Sinorhizobium/Ensifer group</taxon>
        <taxon>Sinorhizobium</taxon>
    </lineage>
</organism>
<evidence type="ECO:0000313" key="2">
    <source>
        <dbReference type="Proteomes" id="UP000001054"/>
    </source>
</evidence>